<dbReference type="KEGG" id="aalg:AREALGSMS7_01782"/>
<keyword evidence="1" id="KW-1133">Transmembrane helix</keyword>
<dbReference type="AlphaFoldDB" id="A0A221UVX3"/>
<dbReference type="Proteomes" id="UP000204551">
    <property type="component" value="Chromosome"/>
</dbReference>
<feature type="transmembrane region" description="Helical" evidence="1">
    <location>
        <begin position="38"/>
        <end position="57"/>
    </location>
</feature>
<evidence type="ECO:0000256" key="1">
    <source>
        <dbReference type="SAM" id="Phobius"/>
    </source>
</evidence>
<gene>
    <name evidence="2" type="ORF">AREALGSMS7_01782</name>
</gene>
<organism evidence="2 3">
    <name type="scientific">Arenibacter algicola</name>
    <dbReference type="NCBI Taxonomy" id="616991"/>
    <lineage>
        <taxon>Bacteria</taxon>
        <taxon>Pseudomonadati</taxon>
        <taxon>Bacteroidota</taxon>
        <taxon>Flavobacteriia</taxon>
        <taxon>Flavobacteriales</taxon>
        <taxon>Flavobacteriaceae</taxon>
        <taxon>Arenibacter</taxon>
    </lineage>
</organism>
<name>A0A221UVX3_9FLAO</name>
<proteinExistence type="predicted"/>
<keyword evidence="1" id="KW-0812">Transmembrane</keyword>
<dbReference type="EMBL" id="CP022515">
    <property type="protein sequence ID" value="ASO05246.1"/>
    <property type="molecule type" value="Genomic_DNA"/>
</dbReference>
<dbReference type="RefSeq" id="WP_093978049.1">
    <property type="nucleotide sequence ID" value="NZ_CP022515.1"/>
</dbReference>
<evidence type="ECO:0000313" key="2">
    <source>
        <dbReference type="EMBL" id="ASO05246.1"/>
    </source>
</evidence>
<feature type="transmembrane region" description="Helical" evidence="1">
    <location>
        <begin position="7"/>
        <end position="26"/>
    </location>
</feature>
<protein>
    <submittedName>
        <fullName evidence="2">Uncharacterized protein</fullName>
    </submittedName>
</protein>
<accession>A0A221UVX3</accession>
<evidence type="ECO:0000313" key="3">
    <source>
        <dbReference type="Proteomes" id="UP000204551"/>
    </source>
</evidence>
<sequence length="176" mass="20271">MKPITKLYLKTFLYTGIPFGLIMLGFDLVDGDGFRFWKFIYMTIFFGATMSLILVSFHKYRLNKNGVQEITNDNVGVNQTRNLKSNYNKRELIEKIKGDPVMGKMKMTEIENGILLKTGITLQSWGEEIKIILKSNQENNFEYIVSSSPKLKTTLVDYGKNLENINRIENVIKNIA</sequence>
<reference evidence="2 3" key="1">
    <citation type="submission" date="2017-07" db="EMBL/GenBank/DDBJ databases">
        <title>Genome Sequence of Arenibacter algicola Strain SMS7 Isolated from a culture of the Diatom Skeletonema marinoi.</title>
        <authorList>
            <person name="Topel M."/>
            <person name="Pinder M.I.M."/>
            <person name="Johansson O.N."/>
            <person name="Kourtchenko O."/>
            <person name="Godhe A."/>
            <person name="Clarke A.K."/>
        </authorList>
    </citation>
    <scope>NUCLEOTIDE SEQUENCE [LARGE SCALE GENOMIC DNA]</scope>
    <source>
        <strain evidence="2 3">SMS7</strain>
    </source>
</reference>
<keyword evidence="1" id="KW-0472">Membrane</keyword>